<evidence type="ECO:0000256" key="3">
    <source>
        <dbReference type="ARBA" id="ARBA00012483"/>
    </source>
</evidence>
<evidence type="ECO:0000256" key="2">
    <source>
        <dbReference type="ARBA" id="ARBA00004906"/>
    </source>
</evidence>
<reference evidence="7 8" key="2">
    <citation type="submission" date="2019-01" db="EMBL/GenBank/DDBJ databases">
        <title>A chromosome length genome reference of the Java medaka (oryzias javanicus).</title>
        <authorList>
            <person name="Herpin A."/>
            <person name="Takehana Y."/>
            <person name="Naruse K."/>
            <person name="Ansai S."/>
            <person name="Kawaguchi M."/>
        </authorList>
    </citation>
    <scope>NUCLEOTIDE SEQUENCE [LARGE SCALE GENOMIC DNA]</scope>
    <source>
        <strain evidence="7">RS831</strain>
        <tissue evidence="7">Whole body</tissue>
    </source>
</reference>
<dbReference type="EMBL" id="CM012439">
    <property type="protein sequence ID" value="RVE74378.1"/>
    <property type="molecule type" value="Genomic_DNA"/>
</dbReference>
<dbReference type="PANTHER" id="PTHR14471:SF1">
    <property type="entry name" value="E3 UBIQUITIN-PROTEIN LIGASE MARCHF7"/>
    <property type="match status" value="1"/>
</dbReference>
<feature type="region of interest" description="Disordered" evidence="6">
    <location>
        <begin position="72"/>
        <end position="162"/>
    </location>
</feature>
<keyword evidence="5" id="KW-0833">Ubl conjugation pathway</keyword>
<dbReference type="PANTHER" id="PTHR14471">
    <property type="entry name" value="MARCH7/10 E3 UBIQUITIN PROTEIN LIGASE FAMILY MEMBER"/>
    <property type="match status" value="1"/>
</dbReference>
<feature type="region of interest" description="Disordered" evidence="6">
    <location>
        <begin position="188"/>
        <end position="255"/>
    </location>
</feature>
<comment type="catalytic activity">
    <reaction evidence="1">
        <text>S-ubiquitinyl-[E2 ubiquitin-conjugating enzyme]-L-cysteine + [acceptor protein]-L-lysine = [E2 ubiquitin-conjugating enzyme]-L-cysteine + N(6)-ubiquitinyl-[acceptor protein]-L-lysine.</text>
        <dbReference type="EC" id="2.3.2.27"/>
    </reaction>
</comment>
<evidence type="ECO:0000256" key="6">
    <source>
        <dbReference type="SAM" id="MobiDB-lite"/>
    </source>
</evidence>
<comment type="pathway">
    <text evidence="2">Protein modification; protein ubiquitination.</text>
</comment>
<dbReference type="OrthoDB" id="2154780at2759"/>
<gene>
    <name evidence="7" type="ORF">OJAV_G00021320</name>
</gene>
<feature type="compositionally biased region" description="Low complexity" evidence="6">
    <location>
        <begin position="203"/>
        <end position="227"/>
    </location>
</feature>
<proteinExistence type="predicted"/>
<feature type="compositionally biased region" description="Basic and acidic residues" evidence="6">
    <location>
        <begin position="228"/>
        <end position="243"/>
    </location>
</feature>
<dbReference type="InterPro" id="IPR052297">
    <property type="entry name" value="RING-CH-type_E3_ubiq-ligase"/>
</dbReference>
<feature type="compositionally biased region" description="Low complexity" evidence="6">
    <location>
        <begin position="128"/>
        <end position="138"/>
    </location>
</feature>
<evidence type="ECO:0000256" key="4">
    <source>
        <dbReference type="ARBA" id="ARBA00022679"/>
    </source>
</evidence>
<evidence type="ECO:0000313" key="7">
    <source>
        <dbReference type="EMBL" id="RVE74378.1"/>
    </source>
</evidence>
<feature type="compositionally biased region" description="Low complexity" evidence="6">
    <location>
        <begin position="336"/>
        <end position="355"/>
    </location>
</feature>
<dbReference type="Proteomes" id="UP000283210">
    <property type="component" value="Chromosome 3"/>
</dbReference>
<accession>A0A437DH50</accession>
<reference evidence="7 8" key="1">
    <citation type="submission" date="2018-11" db="EMBL/GenBank/DDBJ databases">
        <authorList>
            <person name="Lopez-Roques C."/>
            <person name="Donnadieu C."/>
            <person name="Bouchez O."/>
            <person name="Klopp C."/>
            <person name="Cabau C."/>
            <person name="Zahm M."/>
        </authorList>
    </citation>
    <scope>NUCLEOTIDE SEQUENCE [LARGE SCALE GENOMIC DNA]</scope>
    <source>
        <strain evidence="7">RS831</strain>
        <tissue evidence="7">Whole body</tissue>
    </source>
</reference>
<name>A0A437DH50_ORYJA</name>
<evidence type="ECO:0000256" key="5">
    <source>
        <dbReference type="ARBA" id="ARBA00022786"/>
    </source>
</evidence>
<dbReference type="AlphaFoldDB" id="A0A437DH50"/>
<evidence type="ECO:0000313" key="8">
    <source>
        <dbReference type="Proteomes" id="UP000283210"/>
    </source>
</evidence>
<keyword evidence="8" id="KW-1185">Reference proteome</keyword>
<protein>
    <recommendedName>
        <fullName evidence="3">RING-type E3 ubiquitin transferase</fullName>
        <ecNumber evidence="3">2.3.2.27</ecNumber>
    </recommendedName>
</protein>
<evidence type="ECO:0000256" key="1">
    <source>
        <dbReference type="ARBA" id="ARBA00000900"/>
    </source>
</evidence>
<dbReference type="GO" id="GO:0061630">
    <property type="term" value="F:ubiquitin protein ligase activity"/>
    <property type="evidence" value="ECO:0007669"/>
    <property type="project" value="UniProtKB-EC"/>
</dbReference>
<feature type="compositionally biased region" description="Polar residues" evidence="6">
    <location>
        <begin position="294"/>
        <end position="311"/>
    </location>
</feature>
<feature type="compositionally biased region" description="Low complexity" evidence="6">
    <location>
        <begin position="91"/>
        <end position="120"/>
    </location>
</feature>
<keyword evidence="4" id="KW-0808">Transferase</keyword>
<organism evidence="7 8">
    <name type="scientific">Oryzias javanicus</name>
    <name type="common">Javanese ricefish</name>
    <name type="synonym">Aplocheilus javanicus</name>
    <dbReference type="NCBI Taxonomy" id="123683"/>
    <lineage>
        <taxon>Eukaryota</taxon>
        <taxon>Metazoa</taxon>
        <taxon>Chordata</taxon>
        <taxon>Craniata</taxon>
        <taxon>Vertebrata</taxon>
        <taxon>Euteleostomi</taxon>
        <taxon>Actinopterygii</taxon>
        <taxon>Neopterygii</taxon>
        <taxon>Teleostei</taxon>
        <taxon>Neoteleostei</taxon>
        <taxon>Acanthomorphata</taxon>
        <taxon>Ovalentaria</taxon>
        <taxon>Atherinomorphae</taxon>
        <taxon>Beloniformes</taxon>
        <taxon>Adrianichthyidae</taxon>
        <taxon>Oryziinae</taxon>
        <taxon>Oryzias</taxon>
    </lineage>
</organism>
<feature type="region of interest" description="Disordered" evidence="6">
    <location>
        <begin position="270"/>
        <end position="365"/>
    </location>
</feature>
<feature type="compositionally biased region" description="Low complexity" evidence="6">
    <location>
        <begin position="280"/>
        <end position="293"/>
    </location>
</feature>
<sequence>MLLNLSNKTPPRVKLGCRAHHVNAKHSTLCVNSGQQRRHRRWFAETGRFILKGLRKTAMDSRLYNRETMLNNDRIPRASSPFKTDMDKPTSRLLSSSRDYSSTDARSSSWKLPSLSSSTRSYDRPWPESSYSSRSKMTSSEERLGTRSGLLNASDDADSKRAKLSYSNRGLYPRTASTSMTASTYFNSAVGSNRGGSEKQMDPLDSSRSSSHLFSQPSSSSPKTLLLSRREQEAKEEASLSRLRERRVRTPGLVPSLYQTDRVMSTYAQGARPKETAYTSSSFSSSSSSSSSSTVRDSSLNRHMSSSTPQRVSPLVHNFSSRAAAHFTNDSPTRYSSRQQTGSSESSSVSSSYSSPLAHPSPGQT</sequence>
<dbReference type="EC" id="2.3.2.27" evidence="3"/>